<dbReference type="SUPFAM" id="SSF52540">
    <property type="entry name" value="P-loop containing nucleoside triphosphate hydrolases"/>
    <property type="match status" value="1"/>
</dbReference>
<dbReference type="PANTHER" id="PTHR30258">
    <property type="entry name" value="TYPE II SECRETION SYSTEM PROTEIN GSPE-RELATED"/>
    <property type="match status" value="1"/>
</dbReference>
<dbReference type="Gene3D" id="3.30.450.90">
    <property type="match status" value="1"/>
</dbReference>
<reference evidence="5 6" key="1">
    <citation type="submission" date="2019-09" db="EMBL/GenBank/DDBJ databases">
        <title>Genome sequence of Rhodovastum atsumiense, a diverse member of the Acetobacteraceae family of non-sulfur purple photosynthetic bacteria.</title>
        <authorList>
            <person name="Meyer T."/>
            <person name="Kyndt J."/>
        </authorList>
    </citation>
    <scope>NUCLEOTIDE SEQUENCE [LARGE SCALE GENOMIC DNA]</scope>
    <source>
        <strain evidence="5 6">DSM 21279</strain>
    </source>
</reference>
<dbReference type="InterPro" id="IPR003593">
    <property type="entry name" value="AAA+_ATPase"/>
</dbReference>
<dbReference type="InterPro" id="IPR027417">
    <property type="entry name" value="P-loop_NTPase"/>
</dbReference>
<dbReference type="CDD" id="cd01129">
    <property type="entry name" value="PulE-GspE-like"/>
    <property type="match status" value="1"/>
</dbReference>
<proteinExistence type="inferred from homology"/>
<dbReference type="SUPFAM" id="SSF160246">
    <property type="entry name" value="EspE N-terminal domain-like"/>
    <property type="match status" value="1"/>
</dbReference>
<dbReference type="InterPro" id="IPR007831">
    <property type="entry name" value="T2SS_GspE_N"/>
</dbReference>
<dbReference type="GO" id="GO:0005886">
    <property type="term" value="C:plasma membrane"/>
    <property type="evidence" value="ECO:0007669"/>
    <property type="project" value="TreeGrafter"/>
</dbReference>
<dbReference type="Proteomes" id="UP000325255">
    <property type="component" value="Unassembled WGS sequence"/>
</dbReference>
<dbReference type="GO" id="GO:0016887">
    <property type="term" value="F:ATP hydrolysis activity"/>
    <property type="evidence" value="ECO:0007669"/>
    <property type="project" value="TreeGrafter"/>
</dbReference>
<dbReference type="OrthoDB" id="9804785at2"/>
<dbReference type="InterPro" id="IPR037257">
    <property type="entry name" value="T2SS_E_N_sf"/>
</dbReference>
<evidence type="ECO:0000259" key="4">
    <source>
        <dbReference type="PROSITE" id="PS00662"/>
    </source>
</evidence>
<dbReference type="SMART" id="SM00382">
    <property type="entry name" value="AAA"/>
    <property type="match status" value="1"/>
</dbReference>
<keyword evidence="3" id="KW-0067">ATP-binding</keyword>
<sequence>MIAEETLIEAALGAGLIDPDLLPSLRLRARRERVRLLDMVMQSCRLPITALYHALARARQIPFLSDQQIHPDLLLLGRLPANLVRSRLFLPSRPPQGGLVLVLSDPDDEAAREALRRVSEEHFTEAFADPDTLRILLLRGLRRGNEPGAEPAANPVALMEELFQEAWLRRASDIHLEPRREDMQVRLRVDGRLQRFRRPLTTAEGIGLLNRIKALAQLDIAEHRAPQDGSFSFRLGGQASGEFDVRVATVSTRWGERVTMRLLGQQTGEFRLEDLQMPPALLAGFRGMLARPHGLVLITGPTGSGKTTTLYAALRALDHETSNILTVEDPVEQVIDGLTQVEVGAKVSFAQALRSFLRHDPDIILVGEIRDGETADIALKAGLTGHLVLATLHTNDAAAALTRLVDIGCDRHLVAATVVGVVAQRLVRRLCPHCRRRRPATAAEADRLRRPAEGLELHEAVGCPHCLGSGYAGRIGLYGAVSLDAALARQIAGGADEHAIRAASGAMPLAADARRKVLEGITSLDEVAALAIDP</sequence>
<dbReference type="AlphaFoldDB" id="A0A5M6IWQ8"/>
<dbReference type="InterPro" id="IPR001482">
    <property type="entry name" value="T2SS/T4SS_dom"/>
</dbReference>
<dbReference type="Pfam" id="PF05157">
    <property type="entry name" value="MshEN"/>
    <property type="match status" value="1"/>
</dbReference>
<dbReference type="PANTHER" id="PTHR30258:SF2">
    <property type="entry name" value="COMG OPERON PROTEIN 1"/>
    <property type="match status" value="1"/>
</dbReference>
<evidence type="ECO:0000256" key="3">
    <source>
        <dbReference type="ARBA" id="ARBA00022840"/>
    </source>
</evidence>
<dbReference type="GO" id="GO:0005524">
    <property type="term" value="F:ATP binding"/>
    <property type="evidence" value="ECO:0007669"/>
    <property type="project" value="UniProtKB-KW"/>
</dbReference>
<accession>A0A5M6IWQ8</accession>
<dbReference type="PROSITE" id="PS00662">
    <property type="entry name" value="T2SP_E"/>
    <property type="match status" value="1"/>
</dbReference>
<gene>
    <name evidence="5" type="ORF">F1189_08545</name>
</gene>
<keyword evidence="2" id="KW-0547">Nucleotide-binding</keyword>
<protein>
    <submittedName>
        <fullName evidence="5">Type II/IV secretion system protein</fullName>
    </submittedName>
</protein>
<name>A0A5M6IWQ8_9PROT</name>
<keyword evidence="6" id="KW-1185">Reference proteome</keyword>
<dbReference type="Pfam" id="PF00437">
    <property type="entry name" value="T2SSE"/>
    <property type="match status" value="1"/>
</dbReference>
<evidence type="ECO:0000313" key="6">
    <source>
        <dbReference type="Proteomes" id="UP000325255"/>
    </source>
</evidence>
<dbReference type="Gene3D" id="3.40.50.300">
    <property type="entry name" value="P-loop containing nucleotide triphosphate hydrolases"/>
    <property type="match status" value="1"/>
</dbReference>
<organism evidence="5 6">
    <name type="scientific">Rhodovastum atsumiense</name>
    <dbReference type="NCBI Taxonomy" id="504468"/>
    <lineage>
        <taxon>Bacteria</taxon>
        <taxon>Pseudomonadati</taxon>
        <taxon>Pseudomonadota</taxon>
        <taxon>Alphaproteobacteria</taxon>
        <taxon>Acetobacterales</taxon>
        <taxon>Acetobacteraceae</taxon>
        <taxon>Rhodovastum</taxon>
    </lineage>
</organism>
<evidence type="ECO:0000313" key="5">
    <source>
        <dbReference type="EMBL" id="KAA5612774.1"/>
    </source>
</evidence>
<dbReference type="EMBL" id="VWPK01000010">
    <property type="protein sequence ID" value="KAA5612774.1"/>
    <property type="molecule type" value="Genomic_DNA"/>
</dbReference>
<evidence type="ECO:0000256" key="2">
    <source>
        <dbReference type="ARBA" id="ARBA00022741"/>
    </source>
</evidence>
<feature type="domain" description="Bacterial type II secretion system protein E" evidence="4">
    <location>
        <begin position="357"/>
        <end position="371"/>
    </location>
</feature>
<dbReference type="RefSeq" id="WP_150040307.1">
    <property type="nucleotide sequence ID" value="NZ_VWPK01000010.1"/>
</dbReference>
<comment type="caution">
    <text evidence="5">The sequence shown here is derived from an EMBL/GenBank/DDBJ whole genome shotgun (WGS) entry which is preliminary data.</text>
</comment>
<comment type="similarity">
    <text evidence="1">Belongs to the GSP E family.</text>
</comment>
<evidence type="ECO:0000256" key="1">
    <source>
        <dbReference type="ARBA" id="ARBA00006611"/>
    </source>
</evidence>